<dbReference type="PANTHER" id="PTHR15004:SF0">
    <property type="entry name" value="GLUTAMYL-TRNA(GLN) AMIDOTRANSFERASE SUBUNIT C, MITOCHONDRIAL"/>
    <property type="match status" value="1"/>
</dbReference>
<comment type="caution">
    <text evidence="1">The sequence shown here is derived from an EMBL/GenBank/DDBJ whole genome shotgun (WGS) entry which is preliminary data.</text>
</comment>
<reference evidence="1 2" key="1">
    <citation type="journal article" date="2020" name="IScience">
        <title>Genome Sequencing of the Endangered Kingdonia uniflora (Circaeasteraceae, Ranunculales) Reveals Potential Mechanisms of Evolutionary Specialization.</title>
        <authorList>
            <person name="Sun Y."/>
            <person name="Deng T."/>
            <person name="Zhang A."/>
            <person name="Moore M.J."/>
            <person name="Landis J.B."/>
            <person name="Lin N."/>
            <person name="Zhang H."/>
            <person name="Zhang X."/>
            <person name="Huang J."/>
            <person name="Zhang X."/>
            <person name="Sun H."/>
            <person name="Wang H."/>
        </authorList>
    </citation>
    <scope>NUCLEOTIDE SEQUENCE [LARGE SCALE GENOMIC DNA]</scope>
    <source>
        <strain evidence="1">TB1705</strain>
        <tissue evidence="1">Leaf</tissue>
    </source>
</reference>
<dbReference type="GO" id="GO:0032543">
    <property type="term" value="P:mitochondrial translation"/>
    <property type="evidence" value="ECO:0007669"/>
    <property type="project" value="TreeGrafter"/>
</dbReference>
<dbReference type="SUPFAM" id="SSF141000">
    <property type="entry name" value="Glu-tRNAGln amidotransferase C subunit"/>
    <property type="match status" value="1"/>
</dbReference>
<dbReference type="GO" id="GO:0006450">
    <property type="term" value="P:regulation of translational fidelity"/>
    <property type="evidence" value="ECO:0007669"/>
    <property type="project" value="InterPro"/>
</dbReference>
<proteinExistence type="predicted"/>
<gene>
    <name evidence="1" type="ORF">GIB67_042843</name>
</gene>
<dbReference type="Pfam" id="PF02686">
    <property type="entry name" value="GatC"/>
    <property type="match status" value="1"/>
</dbReference>
<name>A0A7J7NSY8_9MAGN</name>
<dbReference type="Proteomes" id="UP000541444">
    <property type="component" value="Unassembled WGS sequence"/>
</dbReference>
<dbReference type="GO" id="GO:0030956">
    <property type="term" value="C:glutamyl-tRNA(Gln) amidotransferase complex"/>
    <property type="evidence" value="ECO:0007669"/>
    <property type="project" value="TreeGrafter"/>
</dbReference>
<sequence length="537" mass="60544">MGARVLLVLSGVPHLQQPQRQFYTFFKKRPRWLSLSRACNFTTRSTLLPPDVPRLAETARITLTPNEVEEFTPKIRQVIDWFGQLQEVDLQSFEPTLRADTGGDNLRNDLPETFENRFDIHCQFWKKTIDHALKATLAIDVQQRRDGLCRIAEQTILEDDEAAGTELQGVLGDLGVSRHKRVNNKSLKVYKSQAKRKMADIGSSSTTVLPVLDTSVDTDVAIPKVPKEPAVAIVKPSLDADVLALENSLRSLVVSDASEVKSIVEIELRSVSHVLKGLALGIEDGSELLQKRIVVLEQRLASKLEKEMLKWNSEVVNLKVSFQVIMDKLERESTQNINEVSVACDNLVQRLHEDGYSDFDIMAIMQRLPINIVGTDEEGDEVLLAGLHLERERNLSPISALVIAHTKAQVREYKALSEVNWRSLCDAELGWAKAKIEKDGVVRKDRSRYIKIQPFLPGGIRENTLEVTKDLMMLTIYLEAKIDSERGLKESYLRVLEERGICPDPDIIERMATKARNLHSLKAKDALARVGVSMIYL</sequence>
<dbReference type="GO" id="GO:0005739">
    <property type="term" value="C:mitochondrion"/>
    <property type="evidence" value="ECO:0007669"/>
    <property type="project" value="TreeGrafter"/>
</dbReference>
<accession>A0A7J7NSY8</accession>
<evidence type="ECO:0000313" key="1">
    <source>
        <dbReference type="EMBL" id="KAF6170038.1"/>
    </source>
</evidence>
<dbReference type="EMBL" id="JACGCM010000620">
    <property type="protein sequence ID" value="KAF6170038.1"/>
    <property type="molecule type" value="Genomic_DNA"/>
</dbReference>
<organism evidence="1 2">
    <name type="scientific">Kingdonia uniflora</name>
    <dbReference type="NCBI Taxonomy" id="39325"/>
    <lineage>
        <taxon>Eukaryota</taxon>
        <taxon>Viridiplantae</taxon>
        <taxon>Streptophyta</taxon>
        <taxon>Embryophyta</taxon>
        <taxon>Tracheophyta</taxon>
        <taxon>Spermatophyta</taxon>
        <taxon>Magnoliopsida</taxon>
        <taxon>Ranunculales</taxon>
        <taxon>Circaeasteraceae</taxon>
        <taxon>Kingdonia</taxon>
    </lineage>
</organism>
<dbReference type="InterPro" id="IPR036113">
    <property type="entry name" value="Asp/Glu-ADT_sf_sub_c"/>
</dbReference>
<evidence type="ECO:0000313" key="2">
    <source>
        <dbReference type="Proteomes" id="UP000541444"/>
    </source>
</evidence>
<dbReference type="AlphaFoldDB" id="A0A7J7NSY8"/>
<dbReference type="PANTHER" id="PTHR15004">
    <property type="entry name" value="GLUTAMYL-TRNA(GLN) AMIDOTRANSFERASE SUBUNIT C, MITOCHONDRIAL"/>
    <property type="match status" value="1"/>
</dbReference>
<dbReference type="GO" id="GO:0009507">
    <property type="term" value="C:chloroplast"/>
    <property type="evidence" value="ECO:0007669"/>
    <property type="project" value="TreeGrafter"/>
</dbReference>
<dbReference type="InterPro" id="IPR003837">
    <property type="entry name" value="GatC"/>
</dbReference>
<keyword evidence="2" id="KW-1185">Reference proteome</keyword>
<dbReference type="Gene3D" id="1.10.20.60">
    <property type="entry name" value="Glu-tRNAGln amidotransferase C subunit, N-terminal domain"/>
    <property type="match status" value="1"/>
</dbReference>
<protein>
    <submittedName>
        <fullName evidence="1">Uncharacterized protein</fullName>
    </submittedName>
</protein>
<dbReference type="GO" id="GO:0070681">
    <property type="term" value="P:glutaminyl-tRNAGln biosynthesis via transamidation"/>
    <property type="evidence" value="ECO:0007669"/>
    <property type="project" value="TreeGrafter"/>
</dbReference>
<dbReference type="OrthoDB" id="2020502at2759"/>